<organism evidence="3 4">
    <name type="scientific">Syntrophotalea acetylenica</name>
    <name type="common">Pelobacter acetylenicus</name>
    <dbReference type="NCBI Taxonomy" id="29542"/>
    <lineage>
        <taxon>Bacteria</taxon>
        <taxon>Pseudomonadati</taxon>
        <taxon>Thermodesulfobacteriota</taxon>
        <taxon>Desulfuromonadia</taxon>
        <taxon>Desulfuromonadales</taxon>
        <taxon>Syntrophotaleaceae</taxon>
        <taxon>Syntrophotalea</taxon>
    </lineage>
</organism>
<dbReference type="EMBL" id="CP015518">
    <property type="protein sequence ID" value="APG25197.1"/>
    <property type="molecule type" value="Genomic_DNA"/>
</dbReference>
<keyword evidence="4" id="KW-1185">Reference proteome</keyword>
<keyword evidence="1" id="KW-0479">Metal-binding</keyword>
<dbReference type="AlphaFoldDB" id="A0A1L3GGX5"/>
<dbReference type="InterPro" id="IPR051610">
    <property type="entry name" value="GPI/OXD"/>
</dbReference>
<dbReference type="PANTHER" id="PTHR35848:SF6">
    <property type="entry name" value="CUPIN TYPE-2 DOMAIN-CONTAINING PROTEIN"/>
    <property type="match status" value="1"/>
</dbReference>
<gene>
    <name evidence="3" type="ORF">A7E75_09310</name>
</gene>
<dbReference type="PANTHER" id="PTHR35848">
    <property type="entry name" value="OXALATE-BINDING PROTEIN"/>
    <property type="match status" value="1"/>
</dbReference>
<sequence length="114" mass="12537">MKSTVIRTAEQEEYLHPRHDRFFLRDVVTAELNPALSLHRGRIEAGGEIRPHVHEGQTETFYILGGEAICTVNGVEHRFGAGCCVVAPPGANHSLKNIGDEPVDLLAIFTPPLK</sequence>
<evidence type="ECO:0000313" key="3">
    <source>
        <dbReference type="EMBL" id="APG25197.1"/>
    </source>
</evidence>
<dbReference type="InterPro" id="IPR013096">
    <property type="entry name" value="Cupin_2"/>
</dbReference>
<dbReference type="InterPro" id="IPR011051">
    <property type="entry name" value="RmlC_Cupin_sf"/>
</dbReference>
<evidence type="ECO:0000256" key="1">
    <source>
        <dbReference type="ARBA" id="ARBA00022723"/>
    </source>
</evidence>
<protein>
    <submittedName>
        <fullName evidence="3">Cupin</fullName>
    </submittedName>
</protein>
<dbReference type="OrthoDB" id="9791297at2"/>
<feature type="domain" description="Cupin type-2" evidence="2">
    <location>
        <begin position="42"/>
        <end position="109"/>
    </location>
</feature>
<dbReference type="Gene3D" id="2.60.120.10">
    <property type="entry name" value="Jelly Rolls"/>
    <property type="match status" value="1"/>
</dbReference>
<proteinExistence type="predicted"/>
<reference evidence="3 4" key="1">
    <citation type="journal article" date="2017" name="Genome Announc.">
        <title>Complete Genome Sequences of Two Acetylene-Fermenting Pelobacter acetylenicus Strains.</title>
        <authorList>
            <person name="Sutton J.M."/>
            <person name="Baesman S.M."/>
            <person name="Fierst J.L."/>
            <person name="Poret-Peterson A.T."/>
            <person name="Oremland R.S."/>
            <person name="Dunlap D.S."/>
            <person name="Akob D.M."/>
        </authorList>
    </citation>
    <scope>NUCLEOTIDE SEQUENCE [LARGE SCALE GENOMIC DNA]</scope>
    <source>
        <strain evidence="3 4">DSM 3247</strain>
    </source>
</reference>
<dbReference type="STRING" id="29542.A6070_03280"/>
<evidence type="ECO:0000259" key="2">
    <source>
        <dbReference type="Pfam" id="PF07883"/>
    </source>
</evidence>
<dbReference type="InterPro" id="IPR014710">
    <property type="entry name" value="RmlC-like_jellyroll"/>
</dbReference>
<dbReference type="GO" id="GO:0046872">
    <property type="term" value="F:metal ion binding"/>
    <property type="evidence" value="ECO:0007669"/>
    <property type="project" value="UniProtKB-KW"/>
</dbReference>
<dbReference type="SUPFAM" id="SSF51182">
    <property type="entry name" value="RmlC-like cupins"/>
    <property type="match status" value="1"/>
</dbReference>
<evidence type="ECO:0000313" key="4">
    <source>
        <dbReference type="Proteomes" id="UP000182264"/>
    </source>
</evidence>
<dbReference type="RefSeq" id="WP_072287046.1">
    <property type="nucleotide sequence ID" value="NZ_CP015455.1"/>
</dbReference>
<dbReference type="Proteomes" id="UP000182264">
    <property type="component" value="Chromosome"/>
</dbReference>
<dbReference type="Pfam" id="PF07883">
    <property type="entry name" value="Cupin_2"/>
    <property type="match status" value="1"/>
</dbReference>
<accession>A0A1L3GGX5</accession>
<name>A0A1L3GGX5_SYNAC</name>
<dbReference type="KEGG" id="pace:A6070_03280"/>